<gene>
    <name evidence="2" type="ORF">TTHERM_01020760</name>
</gene>
<evidence type="ECO:0000313" key="3">
    <source>
        <dbReference type="Proteomes" id="UP000009168"/>
    </source>
</evidence>
<evidence type="ECO:0000256" key="1">
    <source>
        <dbReference type="SAM" id="MobiDB-lite"/>
    </source>
</evidence>
<evidence type="ECO:0000313" key="2">
    <source>
        <dbReference type="EMBL" id="EAS05308.2"/>
    </source>
</evidence>
<feature type="region of interest" description="Disordered" evidence="1">
    <location>
        <begin position="581"/>
        <end position="602"/>
    </location>
</feature>
<keyword evidence="3" id="KW-1185">Reference proteome</keyword>
<feature type="compositionally biased region" description="Polar residues" evidence="1">
    <location>
        <begin position="524"/>
        <end position="534"/>
    </location>
</feature>
<reference evidence="3" key="1">
    <citation type="journal article" date="2006" name="PLoS Biol.">
        <title>Macronuclear genome sequence of the ciliate Tetrahymena thermophila, a model eukaryote.</title>
        <authorList>
            <person name="Eisen J.A."/>
            <person name="Coyne R.S."/>
            <person name="Wu M."/>
            <person name="Wu D."/>
            <person name="Thiagarajan M."/>
            <person name="Wortman J.R."/>
            <person name="Badger J.H."/>
            <person name="Ren Q."/>
            <person name="Amedeo P."/>
            <person name="Jones K.M."/>
            <person name="Tallon L.J."/>
            <person name="Delcher A.L."/>
            <person name="Salzberg S.L."/>
            <person name="Silva J.C."/>
            <person name="Haas B.J."/>
            <person name="Majoros W.H."/>
            <person name="Farzad M."/>
            <person name="Carlton J.M."/>
            <person name="Smith R.K. Jr."/>
            <person name="Garg J."/>
            <person name="Pearlman R.E."/>
            <person name="Karrer K.M."/>
            <person name="Sun L."/>
            <person name="Manning G."/>
            <person name="Elde N.C."/>
            <person name="Turkewitz A.P."/>
            <person name="Asai D.J."/>
            <person name="Wilkes D.E."/>
            <person name="Wang Y."/>
            <person name="Cai H."/>
            <person name="Collins K."/>
            <person name="Stewart B.A."/>
            <person name="Lee S.R."/>
            <person name="Wilamowska K."/>
            <person name="Weinberg Z."/>
            <person name="Ruzzo W.L."/>
            <person name="Wloga D."/>
            <person name="Gaertig J."/>
            <person name="Frankel J."/>
            <person name="Tsao C.-C."/>
            <person name="Gorovsky M.A."/>
            <person name="Keeling P.J."/>
            <person name="Waller R.F."/>
            <person name="Patron N.J."/>
            <person name="Cherry J.M."/>
            <person name="Stover N.A."/>
            <person name="Krieger C.J."/>
            <person name="del Toro C."/>
            <person name="Ryder H.F."/>
            <person name="Williamson S.C."/>
            <person name="Barbeau R.A."/>
            <person name="Hamilton E.P."/>
            <person name="Orias E."/>
        </authorList>
    </citation>
    <scope>NUCLEOTIDE SEQUENCE [LARGE SCALE GENOMIC DNA]</scope>
    <source>
        <strain evidence="3">SB210</strain>
    </source>
</reference>
<dbReference type="EMBL" id="GG662374">
    <property type="protein sequence ID" value="EAS05308.2"/>
    <property type="molecule type" value="Genomic_DNA"/>
</dbReference>
<accession>Q24BZ4</accession>
<protein>
    <submittedName>
        <fullName evidence="2">Uncharacterized protein</fullName>
    </submittedName>
</protein>
<organism evidence="2 3">
    <name type="scientific">Tetrahymena thermophila (strain SB210)</name>
    <dbReference type="NCBI Taxonomy" id="312017"/>
    <lineage>
        <taxon>Eukaryota</taxon>
        <taxon>Sar</taxon>
        <taxon>Alveolata</taxon>
        <taxon>Ciliophora</taxon>
        <taxon>Intramacronucleata</taxon>
        <taxon>Oligohymenophorea</taxon>
        <taxon>Hymenostomatida</taxon>
        <taxon>Tetrahymenina</taxon>
        <taxon>Tetrahymenidae</taxon>
        <taxon>Tetrahymena</taxon>
    </lineage>
</organism>
<proteinExistence type="predicted"/>
<dbReference type="HOGENOM" id="CLU_362708_0_0_1"/>
<dbReference type="InParanoid" id="Q24BZ4"/>
<dbReference type="AlphaFoldDB" id="Q24BZ4"/>
<name>Q24BZ4_TETTS</name>
<dbReference type="KEGG" id="tet:TTHERM_01020760"/>
<dbReference type="RefSeq" id="XP_001025553.2">
    <property type="nucleotide sequence ID" value="XM_001025553.2"/>
</dbReference>
<dbReference type="GeneID" id="7835980"/>
<feature type="region of interest" description="Disordered" evidence="1">
    <location>
        <begin position="504"/>
        <end position="560"/>
    </location>
</feature>
<dbReference type="Proteomes" id="UP000009168">
    <property type="component" value="Unassembled WGS sequence"/>
</dbReference>
<feature type="compositionally biased region" description="Polar residues" evidence="1">
    <location>
        <begin position="544"/>
        <end position="560"/>
    </location>
</feature>
<feature type="compositionally biased region" description="Basic and acidic residues" evidence="1">
    <location>
        <begin position="593"/>
        <end position="602"/>
    </location>
</feature>
<feature type="compositionally biased region" description="Low complexity" evidence="1">
    <location>
        <begin position="581"/>
        <end position="592"/>
    </location>
</feature>
<feature type="compositionally biased region" description="Low complexity" evidence="1">
    <location>
        <begin position="510"/>
        <end position="523"/>
    </location>
</feature>
<sequence length="791" mass="94119">MYYSSSNPYIAGNQSLQFNQGRESAYLSKIGENIIYNQDYAQAINKNAKNKYEYGEILRLQMQEKQDQKSLQREQQYTNFNRSQVQNPQQLSDLQQNRNFQMKSDIFNQGNQNSYQYTNNQFETPQQQPNYRLQQQNFPNNQDYLAKREEYLKKSEVYWSQPKNYRGSLLKEYYNDNFYEEKERKQKAFAQGLADQINEKKIQQKQQDRPKQIDYLPESEVLEKNRSNILDSIMKIQSKANQNGPQNFQFQLEPTNSYNKNHILYYELNKSENAYRWQPGGEWQRGKADFDVLKGLYKKQGEVFEKQKEELRVIAENAQKQRDKSYVEMVIMRDKISNNDKARALNVKNEYFDSTTRNEKDNEYNPHNYFQNKQGLNLSLEVPREKYDNIYFKHNYELPSQSAMLDPNYIQNKFDKKLKQKSYNQQGNQFEEEDENLEKMLDNFYQEEVGLYEGDNQNLVTNARVRSNSTGAKIDLSKIKYKNNQNQLNQSQFTEYNLLHQLEEGEEKSNNSNQQQNQEKNSQTDIQKTNQNGTKKSDTKIQQDNEFNDANVSQGAGLNSKNEEINNLDLSKIESQKSIKISNQNNKSQNQLKDFEKQEEESLKIEPIKRPFSSFNKRSEVKIQNIKNRSDFIPYRKIKEKSLYQKQKEQIENQNIDYKKLYSIQEKNNLEEIQDNLLDKSAEKDQQLDNILEEIGGMIKEIHTNDQQQHIPNDNFRQQMQYDKSNQIKKLQVVNNYNNGYDNPYVNDIYKQQNQSNKIIIDNTPENKLFLQSSNHIDYLIGQLVQDRKIY</sequence>